<dbReference type="Pfam" id="PF01029">
    <property type="entry name" value="NusB"/>
    <property type="match status" value="1"/>
</dbReference>
<evidence type="ECO:0000256" key="6">
    <source>
        <dbReference type="HAMAP-Rule" id="MF_00073"/>
    </source>
</evidence>
<evidence type="ECO:0000313" key="9">
    <source>
        <dbReference type="Proteomes" id="UP000323300"/>
    </source>
</evidence>
<dbReference type="Proteomes" id="UP000323300">
    <property type="component" value="Unassembled WGS sequence"/>
</dbReference>
<dbReference type="InterPro" id="IPR011605">
    <property type="entry name" value="NusB_fam"/>
</dbReference>
<comment type="function">
    <text evidence="6">Involved in transcription antitermination. Required for transcription of ribosomal RNA (rRNA) genes. Binds specifically to the boxA antiterminator sequence of the ribosomal RNA (rrn) operons.</text>
</comment>
<dbReference type="AlphaFoldDB" id="A0A1I3YLA5"/>
<dbReference type="PANTHER" id="PTHR11078">
    <property type="entry name" value="N UTILIZATION SUBSTANCE PROTEIN B-RELATED"/>
    <property type="match status" value="1"/>
</dbReference>
<dbReference type="InterPro" id="IPR035926">
    <property type="entry name" value="NusB-like_sf"/>
</dbReference>
<evidence type="ECO:0000256" key="1">
    <source>
        <dbReference type="ARBA" id="ARBA00005952"/>
    </source>
</evidence>
<comment type="similarity">
    <text evidence="1 6">Belongs to the NusB family.</text>
</comment>
<dbReference type="PANTHER" id="PTHR11078:SF3">
    <property type="entry name" value="ANTITERMINATION NUSB DOMAIN-CONTAINING PROTEIN"/>
    <property type="match status" value="1"/>
</dbReference>
<dbReference type="GO" id="GO:0003723">
    <property type="term" value="F:RNA binding"/>
    <property type="evidence" value="ECO:0007669"/>
    <property type="project" value="UniProtKB-UniRule"/>
</dbReference>
<dbReference type="HAMAP" id="MF_00073">
    <property type="entry name" value="NusB"/>
    <property type="match status" value="1"/>
</dbReference>
<dbReference type="RefSeq" id="WP_244621665.1">
    <property type="nucleotide sequence ID" value="NZ_BSPE01000056.1"/>
</dbReference>
<evidence type="ECO:0000256" key="5">
    <source>
        <dbReference type="ARBA" id="ARBA00023163"/>
    </source>
</evidence>
<dbReference type="EMBL" id="FOSL01000005">
    <property type="protein sequence ID" value="SFK32717.1"/>
    <property type="molecule type" value="Genomic_DNA"/>
</dbReference>
<keyword evidence="9" id="KW-1185">Reference proteome</keyword>
<dbReference type="InterPro" id="IPR006027">
    <property type="entry name" value="NusB_RsmB_TIM44"/>
</dbReference>
<dbReference type="SUPFAM" id="SSF48013">
    <property type="entry name" value="NusB-like"/>
    <property type="match status" value="1"/>
</dbReference>
<evidence type="ECO:0000259" key="7">
    <source>
        <dbReference type="Pfam" id="PF01029"/>
    </source>
</evidence>
<accession>A0A1I3YLA5</accession>
<keyword evidence="4 6" id="KW-0805">Transcription regulation</keyword>
<reference evidence="8 9" key="1">
    <citation type="submission" date="2016-10" db="EMBL/GenBank/DDBJ databases">
        <authorList>
            <person name="Varghese N."/>
            <person name="Submissions S."/>
        </authorList>
    </citation>
    <scope>NUCLEOTIDE SEQUENCE [LARGE SCALE GENOMIC DNA]</scope>
    <source>
        <strain evidence="8 9">DSM 21822</strain>
    </source>
</reference>
<evidence type="ECO:0000256" key="2">
    <source>
        <dbReference type="ARBA" id="ARBA00022814"/>
    </source>
</evidence>
<keyword evidence="3 6" id="KW-0694">RNA-binding</keyword>
<dbReference type="GO" id="GO:0006353">
    <property type="term" value="P:DNA-templated transcription termination"/>
    <property type="evidence" value="ECO:0007669"/>
    <property type="project" value="UniProtKB-UniRule"/>
</dbReference>
<name>A0A1I3YLA5_9HYPH</name>
<dbReference type="GO" id="GO:0005829">
    <property type="term" value="C:cytosol"/>
    <property type="evidence" value="ECO:0007669"/>
    <property type="project" value="TreeGrafter"/>
</dbReference>
<protein>
    <recommendedName>
        <fullName evidence="6">Transcription antitermination protein NusB</fullName>
    </recommendedName>
    <alternativeName>
        <fullName evidence="6">Antitermination factor NusB</fullName>
    </alternativeName>
</protein>
<dbReference type="NCBIfam" id="TIGR01951">
    <property type="entry name" value="nusB"/>
    <property type="match status" value="1"/>
</dbReference>
<feature type="domain" description="NusB/RsmB/TIM44" evidence="7">
    <location>
        <begin position="22"/>
        <end position="155"/>
    </location>
</feature>
<proteinExistence type="inferred from homology"/>
<evidence type="ECO:0000256" key="3">
    <source>
        <dbReference type="ARBA" id="ARBA00022884"/>
    </source>
</evidence>
<dbReference type="Gene3D" id="1.10.940.10">
    <property type="entry name" value="NusB-like"/>
    <property type="match status" value="1"/>
</dbReference>
<gene>
    <name evidence="6" type="primary">nusB</name>
    <name evidence="8" type="ORF">SAMN04488498_10524</name>
</gene>
<organism evidence="8 9">
    <name type="scientific">Neomesorhizobium albiziae</name>
    <dbReference type="NCBI Taxonomy" id="335020"/>
    <lineage>
        <taxon>Bacteria</taxon>
        <taxon>Pseudomonadati</taxon>
        <taxon>Pseudomonadota</taxon>
        <taxon>Alphaproteobacteria</taxon>
        <taxon>Hyphomicrobiales</taxon>
        <taxon>Phyllobacteriaceae</taxon>
        <taxon>Neomesorhizobium</taxon>
    </lineage>
</organism>
<evidence type="ECO:0000256" key="4">
    <source>
        <dbReference type="ARBA" id="ARBA00023015"/>
    </source>
</evidence>
<keyword evidence="2 6" id="KW-0889">Transcription antitermination</keyword>
<keyword evidence="5 6" id="KW-0804">Transcription</keyword>
<evidence type="ECO:0000313" key="8">
    <source>
        <dbReference type="EMBL" id="SFK32717.1"/>
    </source>
</evidence>
<sequence>MTQSAGKDGSNGIRHANKRGAARLAAVQALYQMDVAGSGLLEITAEYEAFRLGKEVDGATYREADAQWFRAILAGVVENQKTIDPVIRQSLTEDWPLSRLDSTLRAILRAGVYELTERADVPVAVIVSEYVDIAKAFYEEDEPKLVNAVLDRVSRRVRGEGRGKDAR</sequence>
<dbReference type="GO" id="GO:0031564">
    <property type="term" value="P:transcription antitermination"/>
    <property type="evidence" value="ECO:0007669"/>
    <property type="project" value="UniProtKB-KW"/>
</dbReference>